<evidence type="ECO:0000256" key="3">
    <source>
        <dbReference type="ARBA" id="ARBA00023125"/>
    </source>
</evidence>
<evidence type="ECO:0000259" key="6">
    <source>
        <dbReference type="Pfam" id="PF01385"/>
    </source>
</evidence>
<dbReference type="GO" id="GO:0032196">
    <property type="term" value="P:transposition"/>
    <property type="evidence" value="ECO:0007669"/>
    <property type="project" value="UniProtKB-KW"/>
</dbReference>
<evidence type="ECO:0000256" key="2">
    <source>
        <dbReference type="ARBA" id="ARBA00022578"/>
    </source>
</evidence>
<feature type="domain" description="Probable transposase IS891/IS1136/IS1341" evidence="6">
    <location>
        <begin position="169"/>
        <end position="283"/>
    </location>
</feature>
<evidence type="ECO:0000256" key="4">
    <source>
        <dbReference type="ARBA" id="ARBA00023172"/>
    </source>
</evidence>
<evidence type="ECO:0000259" key="7">
    <source>
        <dbReference type="Pfam" id="PF07282"/>
    </source>
</evidence>
<organism evidence="8">
    <name type="scientific">Symploca sp. SIO1C4</name>
    <dbReference type="NCBI Taxonomy" id="2607765"/>
    <lineage>
        <taxon>Bacteria</taxon>
        <taxon>Bacillati</taxon>
        <taxon>Cyanobacteriota</taxon>
        <taxon>Cyanophyceae</taxon>
        <taxon>Coleofasciculales</taxon>
        <taxon>Coleofasciculaceae</taxon>
        <taxon>Symploca</taxon>
    </lineage>
</organism>
<name>A0A6B3NHL7_9CYAN</name>
<protein>
    <submittedName>
        <fullName evidence="8">Transposase</fullName>
    </submittedName>
</protein>
<keyword evidence="3" id="KW-0238">DNA-binding</keyword>
<comment type="similarity">
    <text evidence="1">In the C-terminal section; belongs to the transposase 35 family.</text>
</comment>
<sequence length="430" mass="48966">MEARRVNFRLYPTKSQAKKLHYWRRMHKDLYNAALYNRKTQYRRFNHSVDYLEQQNCLPAFKQVHPEYKELGSHALQATLKRVDFAFNRFFKGLAKYPKFKSGRLYRGWTYPCSSGWKAHTTGDHGFLELSNLGEIRMRGRARTWGRPTTCTILWKNHKWYASITVNCDPVRETSTGAIGLDFGCKTAVAMSNGTKVENPRFLAKASEKVKQASKKLRRKQAPNRKKKFKASKRWKQAKKQVSKLSSKVANQRDDWQHKVATQIVSSNSLVATEELNLKGMTRKAKKGSKRKRQKTGLNRSLLEVGIGAFKQKVKYKVEEAGGVYIEVKTTKIKPTQRCPKCWKTEPKDLSQRVHECKHCGFTTDRDVAAAMVCVLQAQGFGTNPSNRGASSSMSKTRKHTGAMAQLGAKKRQKLLITDSGGAQTPPSTK</sequence>
<comment type="caution">
    <text evidence="8">The sequence shown here is derived from an EMBL/GenBank/DDBJ whole genome shotgun (WGS) entry which is preliminary data.</text>
</comment>
<reference evidence="8" key="1">
    <citation type="submission" date="2019-11" db="EMBL/GenBank/DDBJ databases">
        <title>Genomic insights into an expanded diversity of filamentous marine cyanobacteria reveals the extraordinary biosynthetic potential of Moorea and Okeania.</title>
        <authorList>
            <person name="Ferreira Leao T."/>
            <person name="Wang M."/>
            <person name="Moss N."/>
            <person name="Da Silva R."/>
            <person name="Sanders J."/>
            <person name="Nurk S."/>
            <person name="Gurevich A."/>
            <person name="Humphrey G."/>
            <person name="Reher R."/>
            <person name="Zhu Q."/>
            <person name="Belda-Ferre P."/>
            <person name="Glukhov E."/>
            <person name="Rex R."/>
            <person name="Dorrestein P.C."/>
            <person name="Knight R."/>
            <person name="Pevzner P."/>
            <person name="Gerwick W.H."/>
            <person name="Gerwick L."/>
        </authorList>
    </citation>
    <scope>NUCLEOTIDE SEQUENCE</scope>
    <source>
        <strain evidence="8">SIO1C4</strain>
    </source>
</reference>
<keyword evidence="2" id="KW-0815">Transposition</keyword>
<dbReference type="InterPro" id="IPR001959">
    <property type="entry name" value="Transposase"/>
</dbReference>
<keyword evidence="4" id="KW-0233">DNA recombination</keyword>
<evidence type="ECO:0000256" key="5">
    <source>
        <dbReference type="SAM" id="MobiDB-lite"/>
    </source>
</evidence>
<dbReference type="EMBL" id="JAAHFQ010000735">
    <property type="protein sequence ID" value="NER31163.1"/>
    <property type="molecule type" value="Genomic_DNA"/>
</dbReference>
<feature type="domain" description="Cas12f1-like TNB" evidence="7">
    <location>
        <begin position="309"/>
        <end position="372"/>
    </location>
</feature>
<evidence type="ECO:0000313" key="8">
    <source>
        <dbReference type="EMBL" id="NER31163.1"/>
    </source>
</evidence>
<dbReference type="Pfam" id="PF01385">
    <property type="entry name" value="OrfB_IS605"/>
    <property type="match status" value="1"/>
</dbReference>
<accession>A0A6B3NHL7</accession>
<dbReference type="NCBIfam" id="NF040570">
    <property type="entry name" value="guided_TnpB"/>
    <property type="match status" value="1"/>
</dbReference>
<dbReference type="InterPro" id="IPR010095">
    <property type="entry name" value="Cas12f1-like_TNB"/>
</dbReference>
<proteinExistence type="inferred from homology"/>
<feature type="compositionally biased region" description="Polar residues" evidence="5">
    <location>
        <begin position="384"/>
        <end position="395"/>
    </location>
</feature>
<gene>
    <name evidence="8" type="ORF">F6J89_26965</name>
</gene>
<dbReference type="Pfam" id="PF07282">
    <property type="entry name" value="Cas12f1-like_TNB"/>
    <property type="match status" value="1"/>
</dbReference>
<dbReference type="AlphaFoldDB" id="A0A6B3NHL7"/>
<evidence type="ECO:0000256" key="1">
    <source>
        <dbReference type="ARBA" id="ARBA00008761"/>
    </source>
</evidence>
<dbReference type="GO" id="GO:0006310">
    <property type="term" value="P:DNA recombination"/>
    <property type="evidence" value="ECO:0007669"/>
    <property type="project" value="UniProtKB-KW"/>
</dbReference>
<feature type="region of interest" description="Disordered" evidence="5">
    <location>
        <begin position="384"/>
        <end position="430"/>
    </location>
</feature>
<feature type="compositionally biased region" description="Polar residues" evidence="5">
    <location>
        <begin position="421"/>
        <end position="430"/>
    </location>
</feature>
<dbReference type="GO" id="GO:0003677">
    <property type="term" value="F:DNA binding"/>
    <property type="evidence" value="ECO:0007669"/>
    <property type="project" value="UniProtKB-KW"/>
</dbReference>